<dbReference type="Proteomes" id="UP000319771">
    <property type="component" value="Unassembled WGS sequence"/>
</dbReference>
<evidence type="ECO:0000313" key="2">
    <source>
        <dbReference type="Proteomes" id="UP000319771"/>
    </source>
</evidence>
<reference evidence="1 2" key="1">
    <citation type="journal article" date="2019" name="Nat. Microbiol.">
        <title>Mediterranean grassland soil C-N compound turnover is dependent on rainfall and depth, and is mediated by genomically divergent microorganisms.</title>
        <authorList>
            <person name="Diamond S."/>
            <person name="Andeer P.F."/>
            <person name="Li Z."/>
            <person name="Crits-Christoph A."/>
            <person name="Burstein D."/>
            <person name="Anantharaman K."/>
            <person name="Lane K.R."/>
            <person name="Thomas B.C."/>
            <person name="Pan C."/>
            <person name="Northen T.R."/>
            <person name="Banfield J.F."/>
        </authorList>
    </citation>
    <scope>NUCLEOTIDE SEQUENCE [LARGE SCALE GENOMIC DNA]</scope>
    <source>
        <strain evidence="1">WS_11</strain>
    </source>
</reference>
<sequence length="155" mass="17322">MKTYSLKHLSNRTVRSGLTGLATQDRDTTAKLLAYIAEFDARKLFVPDGYPSTFAYCVGALHMSVDIAYKRIRAARAARRFPAIFEAVAERRLTLSGAVLLAPFLIEATSAELIVAATHKTRSSSCWPSASLDRTCRRWCRRSSRRANWPRGQLA</sequence>
<comment type="caution">
    <text evidence="1">The sequence shown here is derived from an EMBL/GenBank/DDBJ whole genome shotgun (WGS) entry which is preliminary data.</text>
</comment>
<proteinExistence type="predicted"/>
<protein>
    <submittedName>
        <fullName evidence="1">Uncharacterized protein</fullName>
    </submittedName>
</protein>
<gene>
    <name evidence="1" type="ORF">E6K81_04270</name>
</gene>
<organism evidence="1 2">
    <name type="scientific">Eiseniibacteriota bacterium</name>
    <dbReference type="NCBI Taxonomy" id="2212470"/>
    <lineage>
        <taxon>Bacteria</taxon>
        <taxon>Candidatus Eiseniibacteriota</taxon>
    </lineage>
</organism>
<evidence type="ECO:0000313" key="1">
    <source>
        <dbReference type="EMBL" id="TMQ73534.1"/>
    </source>
</evidence>
<dbReference type="AlphaFoldDB" id="A0A538UCC2"/>
<accession>A0A538UCC2</accession>
<dbReference type="EMBL" id="VBPB01000064">
    <property type="protein sequence ID" value="TMQ73534.1"/>
    <property type="molecule type" value="Genomic_DNA"/>
</dbReference>
<name>A0A538UCC2_UNCEI</name>